<dbReference type="EMBL" id="CAFZ01000021">
    <property type="protein sequence ID" value="CCA67841.1"/>
    <property type="molecule type" value="Genomic_DNA"/>
</dbReference>
<comment type="caution">
    <text evidence="3">The sequence shown here is derived from an EMBL/GenBank/DDBJ whole genome shotgun (WGS) entry which is preliminary data.</text>
</comment>
<evidence type="ECO:0000313" key="3">
    <source>
        <dbReference type="EMBL" id="CCA67841.1"/>
    </source>
</evidence>
<gene>
    <name evidence="3" type="ORF">PIIN_01665</name>
</gene>
<feature type="transmembrane region" description="Helical" evidence="1">
    <location>
        <begin position="139"/>
        <end position="158"/>
    </location>
</feature>
<keyword evidence="3" id="KW-0808">Transferase</keyword>
<keyword evidence="1" id="KW-0472">Membrane</keyword>
<dbReference type="GO" id="GO:0005783">
    <property type="term" value="C:endoplasmic reticulum"/>
    <property type="evidence" value="ECO:0007669"/>
    <property type="project" value="TreeGrafter"/>
</dbReference>
<dbReference type="OrthoDB" id="189226at2759"/>
<accession>G4T948</accession>
<dbReference type="PANTHER" id="PTHR10983:SF16">
    <property type="entry name" value="LYSOCARDIOLIPIN ACYLTRANSFERASE 1"/>
    <property type="match status" value="1"/>
</dbReference>
<dbReference type="FunCoup" id="G4T948">
    <property type="interactions" value="292"/>
</dbReference>
<feature type="transmembrane region" description="Helical" evidence="1">
    <location>
        <begin position="72"/>
        <end position="90"/>
    </location>
</feature>
<organism evidence="3 4">
    <name type="scientific">Serendipita indica (strain DSM 11827)</name>
    <name type="common">Root endophyte fungus</name>
    <name type="synonym">Piriformospora indica</name>
    <dbReference type="NCBI Taxonomy" id="1109443"/>
    <lineage>
        <taxon>Eukaryota</taxon>
        <taxon>Fungi</taxon>
        <taxon>Dikarya</taxon>
        <taxon>Basidiomycota</taxon>
        <taxon>Agaricomycotina</taxon>
        <taxon>Agaricomycetes</taxon>
        <taxon>Sebacinales</taxon>
        <taxon>Serendipitaceae</taxon>
        <taxon>Serendipita</taxon>
    </lineage>
</organism>
<dbReference type="CDD" id="cd07990">
    <property type="entry name" value="LPLAT_LCLAT1-like"/>
    <property type="match status" value="1"/>
</dbReference>
<dbReference type="GO" id="GO:0036149">
    <property type="term" value="P:phosphatidylinositol acyl-chain remodeling"/>
    <property type="evidence" value="ECO:0007669"/>
    <property type="project" value="TreeGrafter"/>
</dbReference>
<keyword evidence="4" id="KW-1185">Reference proteome</keyword>
<dbReference type="InParanoid" id="G4T948"/>
<feature type="transmembrane region" description="Helical" evidence="1">
    <location>
        <begin position="37"/>
        <end position="60"/>
    </location>
</feature>
<keyword evidence="1" id="KW-0812">Transmembrane</keyword>
<protein>
    <submittedName>
        <fullName evidence="3">Related to acetyltransferase</fullName>
    </submittedName>
</protein>
<evidence type="ECO:0000256" key="1">
    <source>
        <dbReference type="SAM" id="Phobius"/>
    </source>
</evidence>
<dbReference type="InterPro" id="IPR002123">
    <property type="entry name" value="Plipid/glycerol_acylTrfase"/>
</dbReference>
<evidence type="ECO:0000259" key="2">
    <source>
        <dbReference type="SMART" id="SM00563"/>
    </source>
</evidence>
<name>G4T948_SERID</name>
<dbReference type="STRING" id="1109443.G4T948"/>
<dbReference type="PANTHER" id="PTHR10983">
    <property type="entry name" value="1-ACYLGLYCEROL-3-PHOSPHATE ACYLTRANSFERASE-RELATED"/>
    <property type="match status" value="1"/>
</dbReference>
<dbReference type="AlphaFoldDB" id="G4T948"/>
<proteinExistence type="predicted"/>
<dbReference type="GO" id="GO:0016746">
    <property type="term" value="F:acyltransferase activity"/>
    <property type="evidence" value="ECO:0007669"/>
    <property type="project" value="InterPro"/>
</dbReference>
<dbReference type="HOGENOM" id="CLU_041844_3_1_1"/>
<dbReference type="eggNOG" id="KOG1505">
    <property type="taxonomic scope" value="Eukaryota"/>
</dbReference>
<dbReference type="SUPFAM" id="SSF69593">
    <property type="entry name" value="Glycerol-3-phosphate (1)-acyltransferase"/>
    <property type="match status" value="1"/>
</dbReference>
<keyword evidence="1" id="KW-1133">Transmembrane helix</keyword>
<dbReference type="Proteomes" id="UP000007148">
    <property type="component" value="Unassembled WGS sequence"/>
</dbReference>
<dbReference type="SMART" id="SM00563">
    <property type="entry name" value="PlsC"/>
    <property type="match status" value="1"/>
</dbReference>
<evidence type="ECO:0000313" key="4">
    <source>
        <dbReference type="Proteomes" id="UP000007148"/>
    </source>
</evidence>
<dbReference type="Pfam" id="PF01553">
    <property type="entry name" value="Acyltransferase"/>
    <property type="match status" value="1"/>
</dbReference>
<feature type="domain" description="Phospholipid/glycerol acyltransferase" evidence="2">
    <location>
        <begin position="126"/>
        <end position="242"/>
    </location>
</feature>
<dbReference type="OMA" id="RMVMIAN"/>
<feature type="transmembrane region" description="Helical" evidence="1">
    <location>
        <begin position="391"/>
        <end position="411"/>
    </location>
</feature>
<reference evidence="3 4" key="1">
    <citation type="journal article" date="2011" name="PLoS Pathog.">
        <title>Endophytic Life Strategies Decoded by Genome and Transcriptome Analyses of the Mutualistic Root Symbiont Piriformospora indica.</title>
        <authorList>
            <person name="Zuccaro A."/>
            <person name="Lahrmann U."/>
            <person name="Guldener U."/>
            <person name="Langen G."/>
            <person name="Pfiffi S."/>
            <person name="Biedenkopf D."/>
            <person name="Wong P."/>
            <person name="Samans B."/>
            <person name="Grimm C."/>
            <person name="Basiewicz M."/>
            <person name="Murat C."/>
            <person name="Martin F."/>
            <person name="Kogel K.H."/>
        </authorList>
    </citation>
    <scope>NUCLEOTIDE SEQUENCE [LARGE SCALE GENOMIC DNA]</scope>
    <source>
        <strain evidence="3 4">DSM 11827</strain>
    </source>
</reference>
<sequence length="416" mass="47551">MSSSTISDTLSNDFATPIAQRVQQRGLLARLRAATCYVALLVSFLQINGLQFLFLPLALLPPTRPLYHMGIRYTKAAFGIVLVFMCQAFAPTKFRVTYEISGSYSEEWLEVDPKSGSLMLKLPKKLVVISNHQIYADWWYLWVLSYMANTHAYILIVLKRSLKWLPVLGWVSDWYHLLWKLAAHHVTTTADRPEDDEPLNFLLFPEGTLVSRDTYPKSTKYAEKMNLPHPEHLLLPRSTGLHTTLLALSQLPSLYLMDVTMLYPGIPVTKFGQDYYTLRSIFIDGVSPPEVVYHIRLYNVQKEVPIRANGTDTNTGLTMEQRKHLAHSMSKDPTMLEIGEEDKVVFDTWLRERWREKDQMIDSWLKRGGKGPIATGDNIKEVVLPVKLRSIWELVGPFLAFAPIAVAYYSLSNRSS</sequence>